<comment type="caution">
    <text evidence="1">The sequence shown here is derived from an EMBL/GenBank/DDBJ whole genome shotgun (WGS) entry which is preliminary data.</text>
</comment>
<name>A0AAD8S590_LOLMU</name>
<evidence type="ECO:0000313" key="2">
    <source>
        <dbReference type="Proteomes" id="UP001231189"/>
    </source>
</evidence>
<gene>
    <name evidence="1" type="ORF">QYE76_063577</name>
</gene>
<protein>
    <submittedName>
        <fullName evidence="1">Uncharacterized protein</fullName>
    </submittedName>
</protein>
<proteinExistence type="predicted"/>
<dbReference type="EMBL" id="JAUUTY010000004">
    <property type="protein sequence ID" value="KAK1645772.1"/>
    <property type="molecule type" value="Genomic_DNA"/>
</dbReference>
<sequence length="139" mass="15164">MALPATMKVLGVAVGLVSILVMGVLSEVTIELLVRFSARCRVLSYELVQGARRPARRAQMCVIINNAGSWWCTDIIGDVMSGSLKHAASWTTDGQLVLKSGQLDLAFSIWDLLVANLGSARFRICSRVERWQSGRATAK</sequence>
<accession>A0AAD8S590</accession>
<evidence type="ECO:0000313" key="1">
    <source>
        <dbReference type="EMBL" id="KAK1645772.1"/>
    </source>
</evidence>
<keyword evidence="2" id="KW-1185">Reference proteome</keyword>
<dbReference type="AlphaFoldDB" id="A0AAD8S590"/>
<dbReference type="Proteomes" id="UP001231189">
    <property type="component" value="Unassembled WGS sequence"/>
</dbReference>
<organism evidence="1 2">
    <name type="scientific">Lolium multiflorum</name>
    <name type="common">Italian ryegrass</name>
    <name type="synonym">Lolium perenne subsp. multiflorum</name>
    <dbReference type="NCBI Taxonomy" id="4521"/>
    <lineage>
        <taxon>Eukaryota</taxon>
        <taxon>Viridiplantae</taxon>
        <taxon>Streptophyta</taxon>
        <taxon>Embryophyta</taxon>
        <taxon>Tracheophyta</taxon>
        <taxon>Spermatophyta</taxon>
        <taxon>Magnoliopsida</taxon>
        <taxon>Liliopsida</taxon>
        <taxon>Poales</taxon>
        <taxon>Poaceae</taxon>
        <taxon>BOP clade</taxon>
        <taxon>Pooideae</taxon>
        <taxon>Poodae</taxon>
        <taxon>Poeae</taxon>
        <taxon>Poeae Chloroplast Group 2 (Poeae type)</taxon>
        <taxon>Loliodinae</taxon>
        <taxon>Loliinae</taxon>
        <taxon>Lolium</taxon>
    </lineage>
</organism>
<reference evidence="1" key="1">
    <citation type="submission" date="2023-07" db="EMBL/GenBank/DDBJ databases">
        <title>A chromosome-level genome assembly of Lolium multiflorum.</title>
        <authorList>
            <person name="Chen Y."/>
            <person name="Copetti D."/>
            <person name="Kolliker R."/>
            <person name="Studer B."/>
        </authorList>
    </citation>
    <scope>NUCLEOTIDE SEQUENCE</scope>
    <source>
        <strain evidence="1">02402/16</strain>
        <tissue evidence="1">Leaf</tissue>
    </source>
</reference>